<keyword evidence="4" id="KW-1185">Reference proteome</keyword>
<dbReference type="Gene3D" id="3.10.129.10">
    <property type="entry name" value="Hotdog Thioesterase"/>
    <property type="match status" value="1"/>
</dbReference>
<comment type="similarity">
    <text evidence="1">Belongs to the 4-hydroxybenzoyl-CoA thioesterase family.</text>
</comment>
<reference evidence="4" key="1">
    <citation type="submission" date="2016-10" db="EMBL/GenBank/DDBJ databases">
        <authorList>
            <person name="Varghese N."/>
            <person name="Submissions S."/>
        </authorList>
    </citation>
    <scope>NUCLEOTIDE SEQUENCE [LARGE SCALE GENOMIC DNA]</scope>
    <source>
        <strain evidence="4">DSM 7165</strain>
    </source>
</reference>
<evidence type="ECO:0000256" key="2">
    <source>
        <dbReference type="ARBA" id="ARBA00022801"/>
    </source>
</evidence>
<dbReference type="CDD" id="cd00586">
    <property type="entry name" value="4HBT"/>
    <property type="match status" value="1"/>
</dbReference>
<dbReference type="GO" id="GO:0047617">
    <property type="term" value="F:fatty acyl-CoA hydrolase activity"/>
    <property type="evidence" value="ECO:0007669"/>
    <property type="project" value="TreeGrafter"/>
</dbReference>
<evidence type="ECO:0000313" key="3">
    <source>
        <dbReference type="EMBL" id="SEI48205.1"/>
    </source>
</evidence>
<name>A0A1H6R9B3_9GAMM</name>
<dbReference type="SUPFAM" id="SSF54637">
    <property type="entry name" value="Thioesterase/thiol ester dehydrase-isomerase"/>
    <property type="match status" value="1"/>
</dbReference>
<dbReference type="InterPro" id="IPR029069">
    <property type="entry name" value="HotDog_dom_sf"/>
</dbReference>
<evidence type="ECO:0000313" key="4">
    <source>
        <dbReference type="Proteomes" id="UP000242999"/>
    </source>
</evidence>
<gene>
    <name evidence="3" type="ORF">SAMN05421831_102283</name>
</gene>
<dbReference type="InterPro" id="IPR050563">
    <property type="entry name" value="4-hydroxybenzoyl-CoA_TE"/>
</dbReference>
<sequence length="140" mass="15793">MARIRLEFPTPVCFQHQLSVRISDLNYGAHLGHDQLVSLVHEARAQWFRCAGHHELDIEGVGIVVAELAVNYQAEAFFEDQINIELSVGEAGSKSVEIYYRLRRVQDDVVIAIAKTGVVFFDFQQRCAVPMPTAFRAMMA</sequence>
<dbReference type="RefSeq" id="WP_177166776.1">
    <property type="nucleotide sequence ID" value="NZ_FNYH01000002.1"/>
</dbReference>
<dbReference type="Pfam" id="PF13279">
    <property type="entry name" value="4HBT_2"/>
    <property type="match status" value="1"/>
</dbReference>
<accession>A0A1H6R9B3</accession>
<dbReference type="AlphaFoldDB" id="A0A1H6R9B3"/>
<dbReference type="PANTHER" id="PTHR31793:SF27">
    <property type="entry name" value="NOVEL THIOESTERASE SUPERFAMILY DOMAIN AND SAPOSIN A-TYPE DOMAIN CONTAINING PROTEIN (0610012H03RIK)"/>
    <property type="match status" value="1"/>
</dbReference>
<proteinExistence type="inferred from homology"/>
<protein>
    <submittedName>
        <fullName evidence="3">Acyl-CoA thioesterase FadM</fullName>
    </submittedName>
</protein>
<dbReference type="PANTHER" id="PTHR31793">
    <property type="entry name" value="4-HYDROXYBENZOYL-COA THIOESTERASE FAMILY MEMBER"/>
    <property type="match status" value="1"/>
</dbReference>
<dbReference type="STRING" id="64971.SAMN05421831_102283"/>
<organism evidence="3 4">
    <name type="scientific">Allopseudospirillum japonicum</name>
    <dbReference type="NCBI Taxonomy" id="64971"/>
    <lineage>
        <taxon>Bacteria</taxon>
        <taxon>Pseudomonadati</taxon>
        <taxon>Pseudomonadota</taxon>
        <taxon>Gammaproteobacteria</taxon>
        <taxon>Oceanospirillales</taxon>
        <taxon>Oceanospirillaceae</taxon>
        <taxon>Allopseudospirillum</taxon>
    </lineage>
</organism>
<evidence type="ECO:0000256" key="1">
    <source>
        <dbReference type="ARBA" id="ARBA00005953"/>
    </source>
</evidence>
<keyword evidence="2" id="KW-0378">Hydrolase</keyword>
<dbReference type="EMBL" id="FNYH01000002">
    <property type="protein sequence ID" value="SEI48205.1"/>
    <property type="molecule type" value="Genomic_DNA"/>
</dbReference>
<dbReference type="Proteomes" id="UP000242999">
    <property type="component" value="Unassembled WGS sequence"/>
</dbReference>